<organism evidence="3 4">
    <name type="scientific">Acaulospora morrowiae</name>
    <dbReference type="NCBI Taxonomy" id="94023"/>
    <lineage>
        <taxon>Eukaryota</taxon>
        <taxon>Fungi</taxon>
        <taxon>Fungi incertae sedis</taxon>
        <taxon>Mucoromycota</taxon>
        <taxon>Glomeromycotina</taxon>
        <taxon>Glomeromycetes</taxon>
        <taxon>Diversisporales</taxon>
        <taxon>Acaulosporaceae</taxon>
        <taxon>Acaulospora</taxon>
    </lineage>
</organism>
<dbReference type="GO" id="GO:0004674">
    <property type="term" value="F:protein serine/threonine kinase activity"/>
    <property type="evidence" value="ECO:0007669"/>
    <property type="project" value="TreeGrafter"/>
</dbReference>
<feature type="non-terminal residue" evidence="3">
    <location>
        <position position="723"/>
    </location>
</feature>
<evidence type="ECO:0000259" key="2">
    <source>
        <dbReference type="PROSITE" id="PS50011"/>
    </source>
</evidence>
<evidence type="ECO:0000313" key="3">
    <source>
        <dbReference type="EMBL" id="CAG8620999.1"/>
    </source>
</evidence>
<dbReference type="EMBL" id="CAJVPV010007594">
    <property type="protein sequence ID" value="CAG8620999.1"/>
    <property type="molecule type" value="Genomic_DNA"/>
</dbReference>
<protein>
    <submittedName>
        <fullName evidence="3">3317_t:CDS:1</fullName>
    </submittedName>
</protein>
<feature type="domain" description="Protein kinase" evidence="2">
    <location>
        <begin position="470"/>
        <end position="723"/>
    </location>
</feature>
<evidence type="ECO:0000256" key="1">
    <source>
        <dbReference type="SAM" id="MobiDB-lite"/>
    </source>
</evidence>
<proteinExistence type="predicted"/>
<feature type="region of interest" description="Disordered" evidence="1">
    <location>
        <begin position="319"/>
        <end position="444"/>
    </location>
</feature>
<dbReference type="PANTHER" id="PTHR48015">
    <property type="entry name" value="SERINE/THREONINE-PROTEIN KINASE TAO"/>
    <property type="match status" value="1"/>
</dbReference>
<dbReference type="Proteomes" id="UP000789342">
    <property type="component" value="Unassembled WGS sequence"/>
</dbReference>
<feature type="compositionally biased region" description="Polar residues" evidence="1">
    <location>
        <begin position="77"/>
        <end position="91"/>
    </location>
</feature>
<gene>
    <name evidence="3" type="ORF">AMORRO_LOCUS8661</name>
</gene>
<evidence type="ECO:0000313" key="4">
    <source>
        <dbReference type="Proteomes" id="UP000789342"/>
    </source>
</evidence>
<sequence>ETKKQASDNSPLGILSAIMSDRQRIINTHSDATSSPAPLPSLSSLVGTNSSSHAPLQKTQTPANITSTTKKDRLPNKANNVKSVAPVTSSVKPHASSAPPKSVAQTPKRMVRPTPLPLSKPVGSSGQHVKGNMVYAKKTATDLNVDMDFAPVHGRSVDNREEDDDAEMQNQLRQKKSWASFNSVAHASFRNDTPLTTDHDSPKNSFRRRLRRNNSGSRKEQQSTTNSNSVSDSISLEQNGSSYSHMVNGDQQSQLHLSVPTKDHLHRDSISSNSSESTTFSRNGSYPSSATSPSSTQTDSGHINNEPLIFSHVSDSIRHDQNNSFSHQHHDSSSGHQNNSESAPAKHLPSSALSSHMVNSNVRPLSPASSTRSSTPSINGPTTRARSPASSSRSSTPASESNRFTSGQSRRTRIHESSNYDDAESSSNRNFVQPPPPPPNTKDPVATLQHYLRLISHECVPGKNNPQEIFDMKKVIDEGSSAKVYTARPVANRKEELAVKIVPLTYSLEFIFNELYVLKNFKHENIVDFKESYLRWDGKNREVWIAMEKCALGDVTSRAGKISEREVSRIARELLQALKHLHSNGVIHRDLKLSNILADVNNQIKLADFGISSLEPISTTAMVGTIPYMAPDVVLVSPDRPYDTKVDIWSLGVCILELLSGKAAWGRVRDDEIMDKLRRGEMPSGFQRLTDKTEIGWEVKDFLQKCFASSADARWSAEKLLEV</sequence>
<feature type="compositionally biased region" description="Polar residues" evidence="1">
    <location>
        <begin position="400"/>
        <end position="409"/>
    </location>
</feature>
<dbReference type="PROSITE" id="PS50011">
    <property type="entry name" value="PROTEIN_KINASE_DOM"/>
    <property type="match status" value="1"/>
</dbReference>
<feature type="compositionally biased region" description="Polar residues" evidence="1">
    <location>
        <begin position="53"/>
        <end position="68"/>
    </location>
</feature>
<dbReference type="SUPFAM" id="SSF56112">
    <property type="entry name" value="Protein kinase-like (PK-like)"/>
    <property type="match status" value="1"/>
</dbReference>
<feature type="compositionally biased region" description="Low complexity" evidence="1">
    <location>
        <begin position="34"/>
        <end position="52"/>
    </location>
</feature>
<dbReference type="GO" id="GO:0043408">
    <property type="term" value="P:regulation of MAPK cascade"/>
    <property type="evidence" value="ECO:0007669"/>
    <property type="project" value="TreeGrafter"/>
</dbReference>
<feature type="region of interest" description="Disordered" evidence="1">
    <location>
        <begin position="25"/>
        <end position="127"/>
    </location>
</feature>
<dbReference type="AlphaFoldDB" id="A0A9N9GRH7"/>
<name>A0A9N9GRH7_9GLOM</name>
<feature type="compositionally biased region" description="Low complexity" evidence="1">
    <location>
        <begin position="363"/>
        <end position="399"/>
    </location>
</feature>
<dbReference type="OrthoDB" id="5979581at2759"/>
<comment type="caution">
    <text evidence="3">The sequence shown here is derived from an EMBL/GenBank/DDBJ whole genome shotgun (WGS) entry which is preliminary data.</text>
</comment>
<accession>A0A9N9GRH7</accession>
<dbReference type="SMART" id="SM00220">
    <property type="entry name" value="S_TKc"/>
    <property type="match status" value="1"/>
</dbReference>
<dbReference type="Gene3D" id="1.10.510.10">
    <property type="entry name" value="Transferase(Phosphotransferase) domain 1"/>
    <property type="match status" value="1"/>
</dbReference>
<feature type="compositionally biased region" description="Polar residues" evidence="1">
    <location>
        <begin position="168"/>
        <end position="196"/>
    </location>
</feature>
<dbReference type="Gene3D" id="3.30.200.20">
    <property type="entry name" value="Phosphorylase Kinase, domain 1"/>
    <property type="match status" value="1"/>
</dbReference>
<dbReference type="GO" id="GO:0005524">
    <property type="term" value="F:ATP binding"/>
    <property type="evidence" value="ECO:0007669"/>
    <property type="project" value="InterPro"/>
</dbReference>
<dbReference type="InterPro" id="IPR050285">
    <property type="entry name" value="STE20_Ser/Thr_kinase"/>
</dbReference>
<dbReference type="PANTHER" id="PTHR48015:SF16">
    <property type="entry name" value="SERINE_THREONINE-PROTEIN KINASE SULU"/>
    <property type="match status" value="1"/>
</dbReference>
<dbReference type="InterPro" id="IPR011009">
    <property type="entry name" value="Kinase-like_dom_sf"/>
</dbReference>
<dbReference type="GO" id="GO:0000165">
    <property type="term" value="P:MAPK cascade"/>
    <property type="evidence" value="ECO:0007669"/>
    <property type="project" value="TreeGrafter"/>
</dbReference>
<feature type="compositionally biased region" description="Polar residues" evidence="1">
    <location>
        <begin position="351"/>
        <end position="362"/>
    </location>
</feature>
<dbReference type="Pfam" id="PF00069">
    <property type="entry name" value="Pkinase"/>
    <property type="match status" value="1"/>
</dbReference>
<dbReference type="InterPro" id="IPR000719">
    <property type="entry name" value="Prot_kinase_dom"/>
</dbReference>
<feature type="region of interest" description="Disordered" evidence="1">
    <location>
        <begin position="155"/>
        <end position="306"/>
    </location>
</feature>
<dbReference type="GO" id="GO:0005737">
    <property type="term" value="C:cytoplasm"/>
    <property type="evidence" value="ECO:0007669"/>
    <property type="project" value="TreeGrafter"/>
</dbReference>
<feature type="compositionally biased region" description="Polar residues" evidence="1">
    <location>
        <begin position="222"/>
        <end position="256"/>
    </location>
</feature>
<feature type="compositionally biased region" description="Low complexity" evidence="1">
    <location>
        <begin position="270"/>
        <end position="300"/>
    </location>
</feature>
<reference evidence="3" key="1">
    <citation type="submission" date="2021-06" db="EMBL/GenBank/DDBJ databases">
        <authorList>
            <person name="Kallberg Y."/>
            <person name="Tangrot J."/>
            <person name="Rosling A."/>
        </authorList>
    </citation>
    <scope>NUCLEOTIDE SEQUENCE</scope>
    <source>
        <strain evidence="3">CL551</strain>
    </source>
</reference>
<keyword evidence="4" id="KW-1185">Reference proteome</keyword>